<name>A0A9W5UMN5_9ACTN</name>
<sequence>MTGENRWRWPGGAGTLTAMDIAVMPYESTDEAALDEAYRVVAAAQAVDLPDLPVGDRAEFGLLVAHPPHGNVIHQALARRDGEVAGHLRMRLPQLENTGIATVELTVDPARRRRGVGRALLAYARKVAAEHGRERLIGETPGPLPGGPGREAPGAAFAAAAGAQAALAEVRRRLDTTRLDPAALTALHNAARTRAAGYRTVAWRGPVAEEYVVDIARLESRLLVDAPMGDLAIEAEQVDAARLREIERIQRLRGRRRYHVGAVHEATGRMVAWTMIDRGPSTPWHAWQEITIVDPAHRGHRLGLLVKVENLRHALAHEPGLAAIDTWNAAVNDHMISINEQLGFRPVDAWTDWQLTI</sequence>
<feature type="domain" description="N-acetyltransferase" evidence="1">
    <location>
        <begin position="24"/>
        <end position="224"/>
    </location>
</feature>
<evidence type="ECO:0000313" key="2">
    <source>
        <dbReference type="EMBL" id="GIJ32219.1"/>
    </source>
</evidence>
<protein>
    <submittedName>
        <fullName evidence="2">GNAT family N-acetyltransferase</fullName>
    </submittedName>
</protein>
<dbReference type="AlphaFoldDB" id="A0A9W5UMN5"/>
<dbReference type="GO" id="GO:0016747">
    <property type="term" value="F:acyltransferase activity, transferring groups other than amino-acyl groups"/>
    <property type="evidence" value="ECO:0007669"/>
    <property type="project" value="InterPro"/>
</dbReference>
<accession>A0A9W5UMN5</accession>
<dbReference type="InterPro" id="IPR016181">
    <property type="entry name" value="Acyl_CoA_acyltransferase"/>
</dbReference>
<dbReference type="InterPro" id="IPR000182">
    <property type="entry name" value="GNAT_dom"/>
</dbReference>
<dbReference type="Gene3D" id="3.40.630.30">
    <property type="match status" value="1"/>
</dbReference>
<dbReference type="EMBL" id="BOPD01000008">
    <property type="protein sequence ID" value="GIJ32219.1"/>
    <property type="molecule type" value="Genomic_DNA"/>
</dbReference>
<comment type="caution">
    <text evidence="2">The sequence shown here is derived from an EMBL/GenBank/DDBJ whole genome shotgun (WGS) entry which is preliminary data.</text>
</comment>
<dbReference type="Pfam" id="PF00583">
    <property type="entry name" value="Acetyltransf_1"/>
    <property type="match status" value="1"/>
</dbReference>
<dbReference type="SUPFAM" id="SSF55729">
    <property type="entry name" value="Acyl-CoA N-acyltransferases (Nat)"/>
    <property type="match status" value="2"/>
</dbReference>
<reference evidence="2" key="1">
    <citation type="submission" date="2021-01" db="EMBL/GenBank/DDBJ databases">
        <title>Whole genome shotgun sequence of Verrucosispora sediminis NBRC 107745.</title>
        <authorList>
            <person name="Komaki H."/>
            <person name="Tamura T."/>
        </authorList>
    </citation>
    <scope>NUCLEOTIDE SEQUENCE</scope>
    <source>
        <strain evidence="2">NBRC 107745</strain>
    </source>
</reference>
<dbReference type="Proteomes" id="UP000607311">
    <property type="component" value="Unassembled WGS sequence"/>
</dbReference>
<evidence type="ECO:0000313" key="3">
    <source>
        <dbReference type="Proteomes" id="UP000607311"/>
    </source>
</evidence>
<organism evidence="2 3">
    <name type="scientific">Micromonospora sediminimaris</name>
    <dbReference type="NCBI Taxonomy" id="547162"/>
    <lineage>
        <taxon>Bacteria</taxon>
        <taxon>Bacillati</taxon>
        <taxon>Actinomycetota</taxon>
        <taxon>Actinomycetes</taxon>
        <taxon>Micromonosporales</taxon>
        <taxon>Micromonosporaceae</taxon>
        <taxon>Micromonospora</taxon>
    </lineage>
</organism>
<evidence type="ECO:0000259" key="1">
    <source>
        <dbReference type="PROSITE" id="PS51186"/>
    </source>
</evidence>
<gene>
    <name evidence="2" type="ORF">Vse01_13670</name>
</gene>
<dbReference type="PROSITE" id="PS51186">
    <property type="entry name" value="GNAT"/>
    <property type="match status" value="1"/>
</dbReference>
<proteinExistence type="predicted"/>
<keyword evidence="3" id="KW-1185">Reference proteome</keyword>